<feature type="region of interest" description="Disordered" evidence="3">
    <location>
        <begin position="119"/>
        <end position="221"/>
    </location>
</feature>
<feature type="region of interest" description="Disordered" evidence="3">
    <location>
        <begin position="1150"/>
        <end position="1183"/>
    </location>
</feature>
<feature type="region of interest" description="Disordered" evidence="3">
    <location>
        <begin position="1405"/>
        <end position="1436"/>
    </location>
</feature>
<feature type="compositionally biased region" description="Basic and acidic residues" evidence="3">
    <location>
        <begin position="1045"/>
        <end position="1064"/>
    </location>
</feature>
<dbReference type="InterPro" id="IPR036864">
    <property type="entry name" value="Zn2-C6_fun-type_DNA-bd_sf"/>
</dbReference>
<feature type="compositionally biased region" description="Basic residues" evidence="3">
    <location>
        <begin position="181"/>
        <end position="192"/>
    </location>
</feature>
<accession>A0A9P5RWF7</accession>
<feature type="region of interest" description="Disordered" evidence="3">
    <location>
        <begin position="890"/>
        <end position="1074"/>
    </location>
</feature>
<feature type="compositionally biased region" description="Basic and acidic residues" evidence="3">
    <location>
        <begin position="1415"/>
        <end position="1431"/>
    </location>
</feature>
<feature type="compositionally biased region" description="Polar residues" evidence="3">
    <location>
        <begin position="831"/>
        <end position="843"/>
    </location>
</feature>
<evidence type="ECO:0000313" key="5">
    <source>
        <dbReference type="EMBL" id="KAF9149422.1"/>
    </source>
</evidence>
<dbReference type="Pfam" id="PF00172">
    <property type="entry name" value="Zn_clus"/>
    <property type="match status" value="1"/>
</dbReference>
<reference evidence="5" key="1">
    <citation type="journal article" date="2020" name="Fungal Divers.">
        <title>Resolving the Mortierellaceae phylogeny through synthesis of multi-gene phylogenetics and phylogenomics.</title>
        <authorList>
            <person name="Vandepol N."/>
            <person name="Liber J."/>
            <person name="Desiro A."/>
            <person name="Na H."/>
            <person name="Kennedy M."/>
            <person name="Barry K."/>
            <person name="Grigoriev I.V."/>
            <person name="Miller A.N."/>
            <person name="O'Donnell K."/>
            <person name="Stajich J.E."/>
            <person name="Bonito G."/>
        </authorList>
    </citation>
    <scope>NUCLEOTIDE SEQUENCE</scope>
    <source>
        <strain evidence="5">NRRL 6426</strain>
    </source>
</reference>
<evidence type="ECO:0000256" key="2">
    <source>
        <dbReference type="ARBA" id="ARBA00023242"/>
    </source>
</evidence>
<feature type="compositionally biased region" description="Basic and acidic residues" evidence="3">
    <location>
        <begin position="1174"/>
        <end position="1183"/>
    </location>
</feature>
<feature type="non-terminal residue" evidence="5">
    <location>
        <position position="1611"/>
    </location>
</feature>
<dbReference type="OrthoDB" id="2123952at2759"/>
<feature type="domain" description="Zn(2)-C6 fungal-type" evidence="4">
    <location>
        <begin position="28"/>
        <end position="57"/>
    </location>
</feature>
<evidence type="ECO:0000313" key="6">
    <source>
        <dbReference type="Proteomes" id="UP000748756"/>
    </source>
</evidence>
<keyword evidence="2" id="KW-0539">Nucleus</keyword>
<dbReference type="PROSITE" id="PS00463">
    <property type="entry name" value="ZN2_CY6_FUNGAL_1"/>
    <property type="match status" value="1"/>
</dbReference>
<dbReference type="GO" id="GO:0008270">
    <property type="term" value="F:zinc ion binding"/>
    <property type="evidence" value="ECO:0007669"/>
    <property type="project" value="InterPro"/>
</dbReference>
<feature type="compositionally biased region" description="Low complexity" evidence="3">
    <location>
        <begin position="708"/>
        <end position="720"/>
    </location>
</feature>
<evidence type="ECO:0000256" key="3">
    <source>
        <dbReference type="SAM" id="MobiDB-lite"/>
    </source>
</evidence>
<dbReference type="SMART" id="SM00066">
    <property type="entry name" value="GAL4"/>
    <property type="match status" value="1"/>
</dbReference>
<dbReference type="InterPro" id="IPR050613">
    <property type="entry name" value="Sec_Metabolite_Reg"/>
</dbReference>
<dbReference type="EMBL" id="JAAAUQ010000531">
    <property type="protein sequence ID" value="KAF9149422.1"/>
    <property type="molecule type" value="Genomic_DNA"/>
</dbReference>
<feature type="compositionally biased region" description="Polar residues" evidence="3">
    <location>
        <begin position="972"/>
        <end position="984"/>
    </location>
</feature>
<feature type="compositionally biased region" description="Low complexity" evidence="3">
    <location>
        <begin position="927"/>
        <end position="940"/>
    </location>
</feature>
<feature type="region of interest" description="Disordered" evidence="3">
    <location>
        <begin position="1525"/>
        <end position="1611"/>
    </location>
</feature>
<comment type="caution">
    <text evidence="5">The sequence shown here is derived from an EMBL/GenBank/DDBJ whole genome shotgun (WGS) entry which is preliminary data.</text>
</comment>
<feature type="region of interest" description="Disordered" evidence="3">
    <location>
        <begin position="1476"/>
        <end position="1511"/>
    </location>
</feature>
<gene>
    <name evidence="5" type="ORF">BG015_008797</name>
</gene>
<feature type="compositionally biased region" description="Basic and acidic residues" evidence="3">
    <location>
        <begin position="1601"/>
        <end position="1611"/>
    </location>
</feature>
<dbReference type="InterPro" id="IPR001138">
    <property type="entry name" value="Zn2Cys6_DnaBD"/>
</dbReference>
<feature type="compositionally biased region" description="Polar residues" evidence="3">
    <location>
        <begin position="1257"/>
        <end position="1268"/>
    </location>
</feature>
<feature type="compositionally biased region" description="Low complexity" evidence="3">
    <location>
        <begin position="682"/>
        <end position="697"/>
    </location>
</feature>
<protein>
    <recommendedName>
        <fullName evidence="4">Zn(2)-C6 fungal-type domain-containing protein</fullName>
    </recommendedName>
</protein>
<name>A0A9P5RWF7_9FUNG</name>
<organism evidence="5 6">
    <name type="scientific">Linnemannia schmuckeri</name>
    <dbReference type="NCBI Taxonomy" id="64567"/>
    <lineage>
        <taxon>Eukaryota</taxon>
        <taxon>Fungi</taxon>
        <taxon>Fungi incertae sedis</taxon>
        <taxon>Mucoromycota</taxon>
        <taxon>Mortierellomycotina</taxon>
        <taxon>Mortierellomycetes</taxon>
        <taxon>Mortierellales</taxon>
        <taxon>Mortierellaceae</taxon>
        <taxon>Linnemannia</taxon>
    </lineage>
</organism>
<dbReference type="CDD" id="cd00067">
    <property type="entry name" value="GAL4"/>
    <property type="match status" value="1"/>
</dbReference>
<feature type="compositionally biased region" description="Polar residues" evidence="3">
    <location>
        <begin position="662"/>
        <end position="674"/>
    </location>
</feature>
<dbReference type="GO" id="GO:0000981">
    <property type="term" value="F:DNA-binding transcription factor activity, RNA polymerase II-specific"/>
    <property type="evidence" value="ECO:0007669"/>
    <property type="project" value="InterPro"/>
</dbReference>
<dbReference type="SUPFAM" id="SSF57701">
    <property type="entry name" value="Zn2/Cys6 DNA-binding domain"/>
    <property type="match status" value="1"/>
</dbReference>
<dbReference type="Gene3D" id="4.10.240.10">
    <property type="entry name" value="Zn(2)-C6 fungal-type DNA-binding domain"/>
    <property type="match status" value="1"/>
</dbReference>
<feature type="compositionally biased region" description="Low complexity" evidence="3">
    <location>
        <begin position="206"/>
        <end position="218"/>
    </location>
</feature>
<dbReference type="GO" id="GO:0005634">
    <property type="term" value="C:nucleus"/>
    <property type="evidence" value="ECO:0007669"/>
    <property type="project" value="UniProtKB-SubCell"/>
</dbReference>
<keyword evidence="6" id="KW-1185">Reference proteome</keyword>
<feature type="region of interest" description="Disordered" evidence="3">
    <location>
        <begin position="661"/>
        <end position="728"/>
    </location>
</feature>
<evidence type="ECO:0000256" key="1">
    <source>
        <dbReference type="ARBA" id="ARBA00004123"/>
    </source>
</evidence>
<proteinExistence type="predicted"/>
<feature type="region of interest" description="Disordered" evidence="3">
    <location>
        <begin position="829"/>
        <end position="851"/>
    </location>
</feature>
<dbReference type="CDD" id="cd12148">
    <property type="entry name" value="fungal_TF_MHR"/>
    <property type="match status" value="1"/>
</dbReference>
<feature type="compositionally biased region" description="Low complexity" evidence="3">
    <location>
        <begin position="127"/>
        <end position="164"/>
    </location>
</feature>
<dbReference type="PROSITE" id="PS50048">
    <property type="entry name" value="ZN2_CY6_FUNGAL_2"/>
    <property type="match status" value="1"/>
</dbReference>
<sequence>PAPRTRHAPALRMFEPIPPSSLLKIYKGCSNCRTQKIKCNGQEPCSRCRAFGLQCQYIVLPNQAAHRLAALAAGVNTPNILPVPTTTPASTSPSSLSPSLSSSAAAAAAAAFPTTTTTTAVLTRRNTPASISTTTLSATTSPTPSPTTPIATNSATNTITSWSTDDSIKSGSRITSSAHSPKSRASRKKRRSVVSSRKTSDHGRPDSISSPVTMSSSPAEFSSNTLDSTMLWLTSPNAIMQSLMDAADPDLYAYRGFVAADDVSPSPAILRELVGFYLQYMHPIHGLVDPQAPDFWTRLDLPMEPKVASIVYAMCTIGAIFKSSTPSPGVRDDLVYEFYRRTWSLKDERPRDIVTIQTILIMHSFFDLTSQVDEANSSFRLMAEIADEIELGTHVLELAHREKLSKEDILVRNTWRLLVWNEVMGFMISKQSSKVVPAKDLSSNALDVRPDEIPRSKAPIAEVVHYHLGNLFKIFQSITRIKLPMSPRDLHAVTNILDAFTAWHSGLPKYLRGTGSRTTFASGKGSVSPSAYTLDLYFRLGHILLLNSLPSSVRSSPTGLGPRRESPLRILATCANGITATVGDLIKEPELRNYCMAHGLRCLAEAAMLQLANSKELDPAISTPAKVNFMKTLWCIRQFNFALPLDVLNLTLAPFDTVGKIPSSSSKQDIAQTESSKESFRPRTSSVSSVSMESPVFSAPPRTKREISLASDYSSSTTSAQEGSHPTIFKADEPDTKHAARIAPVSPSQDGTAASLLALSLESPTTLQSLATTALAYNRPLEGPLDGMEVFTSQAHSLARDEYEGDRSRSSSISVLSLRTESPNAHHISFTDVQSHPVTSQRSPLPPPARRELTDSHLLHMQDYRPPSDTHPHPLSPRQSRADLQRPLYHRSMNTFPPPHQESSWTTHDSHHHRGIPAHDDGFQSRVPVGLPSSSSTTGSAWPSDIPGTELYSPGQSFHYDGDSALPRSDQQRPSVFPPTSSAYGTPVPHNRGFMTGSSRSLLASERQDTSSTQYARHDESHQHGTPQWRATSEHSNQHSGPHTRPKEHDQRSPRETRHLREIRPQSNTGRDVDPYRIQQQLSKFHDQLPSRLHGHHDPFRHLDSSVAAEQDPRRPFSVQHTDSYFSSDVSTSATHLSPEYASRALAQGAPPFPVDRRREPPLGSPDSALPPSHRQDPESVRARLEYESRIEEQARLRHQHQQHHHHIYHRHSIDESMMTLSTVPTRTPMEQPSREKIMMGMSEQESSQSVVDMGSPQWSISPQSTTARPIAMPGSRTGSRRSSAVIWQESPRFREAVGRDRGTGSSSEEPFLGGGGQDKGSMSSEGRAELTPSLYAGRKRPSVSMYAGVGDENAALRSRGGSAVADSGHVYLQRGPDSGQVVSVESGGTTAYRAAVAYSWDPLHQDGQGSSRLLEGRKSSSTHAMERQEQDVGLGLSGITPPMRYALPEFPRDQQQHPFGGEQQPSVDYHRQYRSTEHPQQGRPLERHQPYPLYRPMYPPPPPPHSQQQDARLYYSQEIPISYDPTLSSHSRPQHRSMPIPLPLVPVPSAYPHTTTPSSQPPPSQEWSPTDTRAALEPQTSRSDGHEDVEETASSGYSELIRDPVRRKYH</sequence>
<dbReference type="Proteomes" id="UP000748756">
    <property type="component" value="Unassembled WGS sequence"/>
</dbReference>
<feature type="compositionally biased region" description="Basic and acidic residues" evidence="3">
    <location>
        <begin position="1292"/>
        <end position="1303"/>
    </location>
</feature>
<comment type="subcellular location">
    <subcellularLocation>
        <location evidence="1">Nucleus</location>
    </subcellularLocation>
</comment>
<dbReference type="PANTHER" id="PTHR31001">
    <property type="entry name" value="UNCHARACTERIZED TRANSCRIPTIONAL REGULATORY PROTEIN"/>
    <property type="match status" value="1"/>
</dbReference>
<feature type="region of interest" description="Disordered" evidence="3">
    <location>
        <begin position="1254"/>
        <end position="1328"/>
    </location>
</feature>
<evidence type="ECO:0000259" key="4">
    <source>
        <dbReference type="PROSITE" id="PS50048"/>
    </source>
</evidence>